<dbReference type="Pfam" id="PF05922">
    <property type="entry name" value="Inhibitor_I9"/>
    <property type="match status" value="2"/>
</dbReference>
<proteinExistence type="inferred from homology"/>
<keyword evidence="5 11" id="KW-0732">Signal</keyword>
<sequence length="1418" mass="150767">MPLPSIIHHLPQMTRFSFLGFTILCFFLPISAQLHNTQTFIVRIQNDHKPSVFTEVQQWYTATLSSLSSTNRDFLHVYKTVFHGFSASLTPQEAQQLESQPGVMAVLPDQIRRLHTTRSVQFLGLVNDQPNDLLKESDYGSNVIIGVLDTGISPESSSFHDQDLGPVPSGWKGECIEGEQFAGNLCNKKMIGARYFTAGYEAAIVNGKSNGSAIVRSCRDTDGHGTHTASTAAGRLVANASMFGFAEGSAVGVAPKARIAVYKICWGEECRESDILAGIDKAVEDGVNVISISIGGTSSRSYDLDPIAIGAFGAMARGVLVSASAGNGGPELETVTNTAPWITTVGASTIDRRFPADLILGDGTVITGASVSNAPIVPSSKFFPLIHGRNASQGRFANSNAAVCMPESLHKDLVRGKIIICDRGGNARVKKGEVVKNAGGIAVIVANVAPQGEGLVSDSYTIPGMLITESASKKLLGYLNSTRNPVAKMIIHGTRLGVKPAPVVASFSSRGPSLDSVYVLKPDLIAPGVDILAAWPNNVPPSEQPSDLRRTRFNILSGSSMSCPHVSGLAALLKGAHPDWTPAMIRSAMMTTAYNDDTEGKPLLDEQSYNDSTVWSRGAGHIDAGKAVDPGLVYDITANDYLQFLCAMNYSTQPFQQLAPEPLTCNRKQNKPWNINYPSISIFYGEPRGLSEPEVVVTRTVTHVSEGASNYHVILTSPKGANITVEPQTMSFSEKGEKRTFKVTIVSETVTGSWGSMETRSGKLVWTDGKHRVVSPINNKSHLFPSWTIIISLLTFTTIFHLSTVDATKETDTYIVLLSSPHNRIFAHSEDLQSWYNTFLPATAANSDEKPHMVHAYRNILMGFAARLTVQQVKEIEKKDGVISAQPQRVLSLQTTHTPNFLGLHQNLGFWRDSNYGKGIIIGVLDTGITPGHPSFNDTGVDPPPTKWKGKCEVAGCNNKLIGVRNFVTASSGSALDEEGHGTHTSSTAAGNFVDGANALGNDKGTAVGMAPLAHVAMYKVCDENGCAESDMLAAMDAAVGEGVDVLSLSIGGPSIPFYRDAIALGAFGAIQQGIFVSCAAGNSGPFNSTLSNEAPWILTVGASTVDRKVKATVKLGNEDLLDGESLFQPKDFPETLLPIVYPGMNGNQNAAWCAPGSGPSLATPGILKPDIIGPGVSILAAWPISVDNSSTTDPFNVVSGTSMACPHLSGIVALLKSAHPDWSPAAIKSAIMTTADLVNLNSQPIEDETELPASLFAVGAGHVNPSKASDPGLVFDIQPDDYIPYLCGLGYSSAQVMAIVQKQVSCSNISSIAEGQLNYPSLTVTLSAGVTRSYTRTVTNVGDAKSSYLVKIFPGPGMGIAVSPAQLDFSAVNQKLSYQVTFDTTSGFDPTIGFGEGAVVWNSAKHSVRSPVSIIYV</sequence>
<evidence type="ECO:0000256" key="11">
    <source>
        <dbReference type="SAM" id="SignalP"/>
    </source>
</evidence>
<protein>
    <submittedName>
        <fullName evidence="16">Peptidase S8/S53 domain-containing protein</fullName>
    </submittedName>
</protein>
<dbReference type="GO" id="GO:0006508">
    <property type="term" value="P:proteolysis"/>
    <property type="evidence" value="ECO:0007669"/>
    <property type="project" value="UniProtKB-KW"/>
</dbReference>
<dbReference type="InterPro" id="IPR003137">
    <property type="entry name" value="PA_domain"/>
</dbReference>
<dbReference type="CDD" id="cd04852">
    <property type="entry name" value="Peptidases_S8_3"/>
    <property type="match status" value="2"/>
</dbReference>
<keyword evidence="4 10" id="KW-0645">Protease</keyword>
<dbReference type="PROSITE" id="PS00136">
    <property type="entry name" value="SUBTILASE_ASP"/>
    <property type="match status" value="1"/>
</dbReference>
<feature type="active site" description="Charge relay system" evidence="10">
    <location>
        <position position="926"/>
    </location>
</feature>
<dbReference type="InterPro" id="IPR010259">
    <property type="entry name" value="S8pro/Inhibitor_I9"/>
</dbReference>
<dbReference type="EMBL" id="LEKV01005118">
    <property type="protein sequence ID" value="KVH90040.1"/>
    <property type="molecule type" value="Genomic_DNA"/>
</dbReference>
<dbReference type="FunFam" id="3.40.50.200:FF:000006">
    <property type="entry name" value="Subtilisin-like protease SBT1.5"/>
    <property type="match status" value="1"/>
</dbReference>
<dbReference type="Pfam" id="PF17766">
    <property type="entry name" value="fn3_6"/>
    <property type="match status" value="2"/>
</dbReference>
<feature type="domain" description="Inhibitor I9" evidence="14">
    <location>
        <begin position="39"/>
        <end position="115"/>
    </location>
</feature>
<feature type="domain" description="Inhibitor I9" evidence="14">
    <location>
        <begin position="813"/>
        <end position="893"/>
    </location>
</feature>
<dbReference type="PROSITE" id="PS51892">
    <property type="entry name" value="SUBTILASE"/>
    <property type="match status" value="2"/>
</dbReference>
<dbReference type="InterPro" id="IPR036852">
    <property type="entry name" value="Peptidase_S8/S53_dom_sf"/>
</dbReference>
<dbReference type="InterPro" id="IPR015500">
    <property type="entry name" value="Peptidase_S8_subtilisin-rel"/>
</dbReference>
<name>A0A124SBA6_CYNCS</name>
<dbReference type="FunFam" id="3.30.70.80:FF:000003">
    <property type="entry name" value="Subtilisin-like protease SBT1.9"/>
    <property type="match status" value="1"/>
</dbReference>
<dbReference type="FunFam" id="3.50.30.30:FF:000005">
    <property type="entry name" value="subtilisin-like protease SBT1.5"/>
    <property type="match status" value="1"/>
</dbReference>
<dbReference type="InterPro" id="IPR034197">
    <property type="entry name" value="Peptidases_S8_3"/>
</dbReference>
<feature type="signal peptide" evidence="11">
    <location>
        <begin position="1"/>
        <end position="32"/>
    </location>
</feature>
<keyword evidence="17" id="KW-1185">Reference proteome</keyword>
<evidence type="ECO:0000259" key="14">
    <source>
        <dbReference type="Pfam" id="PF05922"/>
    </source>
</evidence>
<evidence type="ECO:0000256" key="3">
    <source>
        <dbReference type="ARBA" id="ARBA00022525"/>
    </source>
</evidence>
<feature type="active site" description="Charge relay system" evidence="9 10">
    <location>
        <position position="149"/>
    </location>
</feature>
<evidence type="ECO:0000259" key="15">
    <source>
        <dbReference type="Pfam" id="PF17766"/>
    </source>
</evidence>
<evidence type="ECO:0000256" key="8">
    <source>
        <dbReference type="ARBA" id="ARBA00023180"/>
    </source>
</evidence>
<keyword evidence="6 10" id="KW-0378">Hydrolase</keyword>
<feature type="chain" id="PRO_5007176112" evidence="11">
    <location>
        <begin position="33"/>
        <end position="1418"/>
    </location>
</feature>
<evidence type="ECO:0000256" key="7">
    <source>
        <dbReference type="ARBA" id="ARBA00022825"/>
    </source>
</evidence>
<dbReference type="SUPFAM" id="SSF54897">
    <property type="entry name" value="Protease propeptides/inhibitors"/>
    <property type="match status" value="1"/>
</dbReference>
<comment type="caution">
    <text evidence="16">The sequence shown here is derived from an EMBL/GenBank/DDBJ whole genome shotgun (WGS) entry which is preliminary data.</text>
</comment>
<dbReference type="Pfam" id="PF02225">
    <property type="entry name" value="PA"/>
    <property type="match status" value="1"/>
</dbReference>
<dbReference type="SUPFAM" id="SSF52743">
    <property type="entry name" value="Subtilisin-like"/>
    <property type="match status" value="2"/>
</dbReference>
<evidence type="ECO:0000256" key="9">
    <source>
        <dbReference type="PIRSR" id="PIRSR615500-1"/>
    </source>
</evidence>
<keyword evidence="7 10" id="KW-0720">Serine protease</keyword>
<evidence type="ECO:0000259" key="13">
    <source>
        <dbReference type="Pfam" id="PF02225"/>
    </source>
</evidence>
<feature type="active site" description="Charge relay system" evidence="9 10">
    <location>
        <position position="560"/>
    </location>
</feature>
<dbReference type="CDD" id="cd02120">
    <property type="entry name" value="PA_subtilisin_like"/>
    <property type="match status" value="1"/>
</dbReference>
<feature type="active site" description="Charge relay system" evidence="9 10">
    <location>
        <position position="224"/>
    </location>
</feature>
<dbReference type="Gramene" id="KVH90040">
    <property type="protein sequence ID" value="KVH90040"/>
    <property type="gene ID" value="Ccrd_007951"/>
</dbReference>
<dbReference type="PANTHER" id="PTHR10795">
    <property type="entry name" value="PROPROTEIN CONVERTASE SUBTILISIN/KEXIN"/>
    <property type="match status" value="1"/>
</dbReference>
<dbReference type="GO" id="GO:0048731">
    <property type="term" value="P:system development"/>
    <property type="evidence" value="ECO:0007669"/>
    <property type="project" value="UniProtKB-ARBA"/>
</dbReference>
<dbReference type="PRINTS" id="PR00723">
    <property type="entry name" value="SUBTILISIN"/>
</dbReference>
<evidence type="ECO:0000313" key="17">
    <source>
        <dbReference type="Proteomes" id="UP000243975"/>
    </source>
</evidence>
<feature type="active site" description="Charge relay system" evidence="10">
    <location>
        <position position="1203"/>
    </location>
</feature>
<dbReference type="InterPro" id="IPR000209">
    <property type="entry name" value="Peptidase_S8/S53_dom"/>
</dbReference>
<evidence type="ECO:0000256" key="10">
    <source>
        <dbReference type="PROSITE-ProRule" id="PRU01240"/>
    </source>
</evidence>
<feature type="domain" description="PA" evidence="13">
    <location>
        <begin position="403"/>
        <end position="475"/>
    </location>
</feature>
<evidence type="ECO:0000256" key="5">
    <source>
        <dbReference type="ARBA" id="ARBA00022729"/>
    </source>
</evidence>
<evidence type="ECO:0000256" key="2">
    <source>
        <dbReference type="ARBA" id="ARBA00011073"/>
    </source>
</evidence>
<evidence type="ECO:0000256" key="1">
    <source>
        <dbReference type="ARBA" id="ARBA00004613"/>
    </source>
</evidence>
<evidence type="ECO:0000259" key="12">
    <source>
        <dbReference type="Pfam" id="PF00082"/>
    </source>
</evidence>
<keyword evidence="3" id="KW-0964">Secreted</keyword>
<dbReference type="InterPro" id="IPR023827">
    <property type="entry name" value="Peptidase_S8_Asp-AS"/>
</dbReference>
<dbReference type="InterPro" id="IPR037045">
    <property type="entry name" value="S8pro/Inhibitor_I9_sf"/>
</dbReference>
<dbReference type="Pfam" id="PF00082">
    <property type="entry name" value="Peptidase_S8"/>
    <property type="match status" value="2"/>
</dbReference>
<dbReference type="OMA" id="YYLASDY"/>
<keyword evidence="8" id="KW-0325">Glycoprotein</keyword>
<dbReference type="Proteomes" id="UP000243975">
    <property type="component" value="Unassembled WGS sequence"/>
</dbReference>
<evidence type="ECO:0000256" key="6">
    <source>
        <dbReference type="ARBA" id="ARBA00022801"/>
    </source>
</evidence>
<feature type="domain" description="Peptidase S8/S53" evidence="12">
    <location>
        <begin position="140"/>
        <end position="597"/>
    </location>
</feature>
<dbReference type="InterPro" id="IPR045051">
    <property type="entry name" value="SBT"/>
</dbReference>
<reference evidence="16 17" key="1">
    <citation type="journal article" date="2016" name="Sci. Rep.">
        <title>The genome sequence of the outbreeding globe artichoke constructed de novo incorporating a phase-aware low-pass sequencing strategy of F1 progeny.</title>
        <authorList>
            <person name="Scaglione D."/>
            <person name="Reyes-Chin-Wo S."/>
            <person name="Acquadro A."/>
            <person name="Froenicke L."/>
            <person name="Portis E."/>
            <person name="Beitel C."/>
            <person name="Tirone M."/>
            <person name="Mauro R."/>
            <person name="Lo Monaco A."/>
            <person name="Mauromicale G."/>
            <person name="Faccioli P."/>
            <person name="Cattivelli L."/>
            <person name="Rieseberg L."/>
            <person name="Michelmore R."/>
            <person name="Lanteri S."/>
        </authorList>
    </citation>
    <scope>NUCLEOTIDE SEQUENCE [LARGE SCALE GENOMIC DNA]</scope>
    <source>
        <strain evidence="16">2C</strain>
    </source>
</reference>
<evidence type="ECO:0000313" key="16">
    <source>
        <dbReference type="EMBL" id="KVH90040.1"/>
    </source>
</evidence>
<dbReference type="GO" id="GO:0004252">
    <property type="term" value="F:serine-type endopeptidase activity"/>
    <property type="evidence" value="ECO:0007669"/>
    <property type="project" value="UniProtKB-UniRule"/>
</dbReference>
<comment type="similarity">
    <text evidence="2 10">Belongs to the peptidase S8 family.</text>
</comment>
<comment type="subcellular location">
    <subcellularLocation>
        <location evidence="1">Secreted</location>
    </subcellularLocation>
</comment>
<dbReference type="Gene3D" id="2.60.40.2310">
    <property type="match status" value="2"/>
</dbReference>
<dbReference type="Gene3D" id="3.40.50.200">
    <property type="entry name" value="Peptidase S8/S53 domain"/>
    <property type="match status" value="2"/>
</dbReference>
<gene>
    <name evidence="16" type="ORF">Ccrd_007951</name>
</gene>
<dbReference type="Gene3D" id="3.50.30.30">
    <property type="match status" value="1"/>
</dbReference>
<feature type="domain" description="Subtilisin-like protease fibronectin type-III" evidence="15">
    <location>
        <begin position="674"/>
        <end position="777"/>
    </location>
</feature>
<dbReference type="InterPro" id="IPR041469">
    <property type="entry name" value="Subtilisin-like_FN3"/>
</dbReference>
<evidence type="ECO:0000256" key="4">
    <source>
        <dbReference type="ARBA" id="ARBA00022670"/>
    </source>
</evidence>
<feature type="active site" description="Charge relay system" evidence="10">
    <location>
        <position position="981"/>
    </location>
</feature>
<feature type="domain" description="Subtilisin-like protease fibronectin type-III" evidence="15">
    <location>
        <begin position="1317"/>
        <end position="1415"/>
    </location>
</feature>
<dbReference type="GO" id="GO:0005576">
    <property type="term" value="C:extracellular region"/>
    <property type="evidence" value="ECO:0007669"/>
    <property type="project" value="UniProtKB-SubCell"/>
</dbReference>
<dbReference type="Gene3D" id="3.30.70.80">
    <property type="entry name" value="Peptidase S8 propeptide/proteinase inhibitor I9"/>
    <property type="match status" value="2"/>
</dbReference>
<organism evidence="16 17">
    <name type="scientific">Cynara cardunculus var. scolymus</name>
    <name type="common">Globe artichoke</name>
    <name type="synonym">Cynara scolymus</name>
    <dbReference type="NCBI Taxonomy" id="59895"/>
    <lineage>
        <taxon>Eukaryota</taxon>
        <taxon>Viridiplantae</taxon>
        <taxon>Streptophyta</taxon>
        <taxon>Embryophyta</taxon>
        <taxon>Tracheophyta</taxon>
        <taxon>Spermatophyta</taxon>
        <taxon>Magnoliopsida</taxon>
        <taxon>eudicotyledons</taxon>
        <taxon>Gunneridae</taxon>
        <taxon>Pentapetalae</taxon>
        <taxon>asterids</taxon>
        <taxon>campanulids</taxon>
        <taxon>Asterales</taxon>
        <taxon>Asteraceae</taxon>
        <taxon>Carduoideae</taxon>
        <taxon>Cardueae</taxon>
        <taxon>Carduinae</taxon>
        <taxon>Cynara</taxon>
    </lineage>
</organism>
<accession>A0A124SBA6</accession>
<feature type="domain" description="Peptidase S8/S53" evidence="12">
    <location>
        <begin position="917"/>
        <end position="1261"/>
    </location>
</feature>